<accession>A0AAV2J4B5</accession>
<evidence type="ECO:0000313" key="6">
    <source>
        <dbReference type="Proteomes" id="UP001497482"/>
    </source>
</evidence>
<dbReference type="PROSITE" id="PS50297">
    <property type="entry name" value="ANK_REP_REGION"/>
    <property type="match status" value="1"/>
</dbReference>
<evidence type="ECO:0000256" key="2">
    <source>
        <dbReference type="ARBA" id="ARBA00023043"/>
    </source>
</evidence>
<dbReference type="AlphaFoldDB" id="A0AAV2J4B5"/>
<name>A0AAV2J4B5_KNICA</name>
<feature type="repeat" description="ANK" evidence="3">
    <location>
        <begin position="206"/>
        <end position="238"/>
    </location>
</feature>
<proteinExistence type="predicted"/>
<dbReference type="Gene3D" id="1.25.40.20">
    <property type="entry name" value="Ankyrin repeat-containing domain"/>
    <property type="match status" value="1"/>
</dbReference>
<evidence type="ECO:0000256" key="1">
    <source>
        <dbReference type="ARBA" id="ARBA00022737"/>
    </source>
</evidence>
<dbReference type="SUPFAM" id="SSF48403">
    <property type="entry name" value="Ankyrin repeat"/>
    <property type="match status" value="1"/>
</dbReference>
<dbReference type="EMBL" id="OZ035832">
    <property type="protein sequence ID" value="CAL1570862.1"/>
    <property type="molecule type" value="Genomic_DNA"/>
</dbReference>
<dbReference type="PANTHER" id="PTHR24124:SF8">
    <property type="entry name" value="OCA DOMAIN-CONTAINING PROTEIN"/>
    <property type="match status" value="1"/>
</dbReference>
<reference evidence="5 6" key="1">
    <citation type="submission" date="2024-04" db="EMBL/GenBank/DDBJ databases">
        <authorList>
            <person name="Waldvogel A.-M."/>
            <person name="Schoenle A."/>
        </authorList>
    </citation>
    <scope>NUCLEOTIDE SEQUENCE [LARGE SCALE GENOMIC DNA]</scope>
</reference>
<feature type="compositionally biased region" description="Basic residues" evidence="4">
    <location>
        <begin position="29"/>
        <end position="40"/>
    </location>
</feature>
<sequence>MLKNVRVAQGWGPEELQVAFNKKEERVKSRSSSRVKRRSPPKSLEELAIIVEVLEEDLKTPHTIGSSHTRITVLEPPAFPVHSPALTGYNSDGSGDMIPGPEPNISHSPWTEYQPLSPDHMSICGDFTEEQHSPSSWSLDSSALFWTQLQKEDIALNDISDTELLDTDAQGRNLLHNVVCVGKRPLAYAVAKRMAAINSLDLKDSNGMTALHYAAMNNHHLMVCDLIHLGASINERNNTGKSCLHLSAEKGYTQVLEVLKLLMIDGYFVDVEATDNSGMSVLQCAAVALKATVCEEESCSRLNSLCKEQMLETLEILLQMGSYLHSMGCCGIPHSS</sequence>
<keyword evidence="1" id="KW-0677">Repeat</keyword>
<protein>
    <submittedName>
        <fullName evidence="5">Uncharacterized protein</fullName>
    </submittedName>
</protein>
<keyword evidence="2 3" id="KW-0040">ANK repeat</keyword>
<evidence type="ECO:0000256" key="3">
    <source>
        <dbReference type="PROSITE-ProRule" id="PRU00023"/>
    </source>
</evidence>
<dbReference type="InterPro" id="IPR036770">
    <property type="entry name" value="Ankyrin_rpt-contain_sf"/>
</dbReference>
<evidence type="ECO:0000256" key="4">
    <source>
        <dbReference type="SAM" id="MobiDB-lite"/>
    </source>
</evidence>
<feature type="region of interest" description="Disordered" evidence="4">
    <location>
        <begin position="22"/>
        <end position="41"/>
    </location>
</feature>
<dbReference type="Proteomes" id="UP001497482">
    <property type="component" value="Chromosome 10"/>
</dbReference>
<dbReference type="GO" id="GO:0010468">
    <property type="term" value="P:regulation of gene expression"/>
    <property type="evidence" value="ECO:0007669"/>
    <property type="project" value="TreeGrafter"/>
</dbReference>
<dbReference type="GO" id="GO:0005634">
    <property type="term" value="C:nucleus"/>
    <property type="evidence" value="ECO:0007669"/>
    <property type="project" value="TreeGrafter"/>
</dbReference>
<dbReference type="PROSITE" id="PS50088">
    <property type="entry name" value="ANK_REPEAT"/>
    <property type="match status" value="1"/>
</dbReference>
<dbReference type="PANTHER" id="PTHR24124">
    <property type="entry name" value="ANKYRIN REPEAT FAMILY A"/>
    <property type="match status" value="1"/>
</dbReference>
<evidence type="ECO:0000313" key="5">
    <source>
        <dbReference type="EMBL" id="CAL1570862.1"/>
    </source>
</evidence>
<keyword evidence="6" id="KW-1185">Reference proteome</keyword>
<organism evidence="5 6">
    <name type="scientific">Knipowitschia caucasica</name>
    <name type="common">Caucasian dwarf goby</name>
    <name type="synonym">Pomatoschistus caucasicus</name>
    <dbReference type="NCBI Taxonomy" id="637954"/>
    <lineage>
        <taxon>Eukaryota</taxon>
        <taxon>Metazoa</taxon>
        <taxon>Chordata</taxon>
        <taxon>Craniata</taxon>
        <taxon>Vertebrata</taxon>
        <taxon>Euteleostomi</taxon>
        <taxon>Actinopterygii</taxon>
        <taxon>Neopterygii</taxon>
        <taxon>Teleostei</taxon>
        <taxon>Neoteleostei</taxon>
        <taxon>Acanthomorphata</taxon>
        <taxon>Gobiaria</taxon>
        <taxon>Gobiiformes</taxon>
        <taxon>Gobioidei</taxon>
        <taxon>Gobiidae</taxon>
        <taxon>Gobiinae</taxon>
        <taxon>Knipowitschia</taxon>
    </lineage>
</organism>
<dbReference type="Pfam" id="PF00023">
    <property type="entry name" value="Ank"/>
    <property type="match status" value="2"/>
</dbReference>
<gene>
    <name evidence="5" type="ORF">KC01_LOCUS3074</name>
</gene>
<dbReference type="InterPro" id="IPR002110">
    <property type="entry name" value="Ankyrin_rpt"/>
</dbReference>
<dbReference type="SMART" id="SM00248">
    <property type="entry name" value="ANK"/>
    <property type="match status" value="4"/>
</dbReference>